<dbReference type="GO" id="GO:0010646">
    <property type="term" value="P:regulation of cell communication"/>
    <property type="evidence" value="ECO:0007669"/>
    <property type="project" value="UniProtKB-ARBA"/>
</dbReference>
<dbReference type="InterPro" id="IPR050325">
    <property type="entry name" value="Prot/Nucl_acid_deglycase"/>
</dbReference>
<evidence type="ECO:0000259" key="3">
    <source>
        <dbReference type="Pfam" id="PF01965"/>
    </source>
</evidence>
<dbReference type="InterPro" id="IPR002818">
    <property type="entry name" value="DJ-1/PfpI"/>
</dbReference>
<dbReference type="NCBIfam" id="TIGR01383">
    <property type="entry name" value="not_thiJ"/>
    <property type="match status" value="1"/>
</dbReference>
<proteinExistence type="predicted"/>
<evidence type="ECO:0000313" key="5">
    <source>
        <dbReference type="Proteomes" id="UP000075604"/>
    </source>
</evidence>
<name>A0A150P2M1_SORCE</name>
<dbReference type="SUPFAM" id="SSF52317">
    <property type="entry name" value="Class I glutamine amidotransferase-like"/>
    <property type="match status" value="1"/>
</dbReference>
<dbReference type="AlphaFoldDB" id="A0A150P2M1"/>
<dbReference type="Pfam" id="PF01965">
    <property type="entry name" value="DJ-1_PfpI"/>
    <property type="match status" value="1"/>
</dbReference>
<dbReference type="GO" id="GO:0005737">
    <property type="term" value="C:cytoplasm"/>
    <property type="evidence" value="ECO:0007669"/>
    <property type="project" value="UniProtKB-SubCell"/>
</dbReference>
<dbReference type="EMBL" id="JELX01004255">
    <property type="protein sequence ID" value="KYF49400.1"/>
    <property type="molecule type" value="Genomic_DNA"/>
</dbReference>
<dbReference type="PANTHER" id="PTHR48094">
    <property type="entry name" value="PROTEIN/NUCLEIC ACID DEGLYCASE DJ-1-RELATED"/>
    <property type="match status" value="1"/>
</dbReference>
<dbReference type="Proteomes" id="UP000075604">
    <property type="component" value="Unassembled WGS sequence"/>
</dbReference>
<gene>
    <name evidence="4" type="ORF">BE04_40820</name>
</gene>
<comment type="subcellular location">
    <subcellularLocation>
        <location evidence="1">Cytoplasm</location>
    </subcellularLocation>
</comment>
<dbReference type="GO" id="GO:0006979">
    <property type="term" value="P:response to oxidative stress"/>
    <property type="evidence" value="ECO:0007669"/>
    <property type="project" value="TreeGrafter"/>
</dbReference>
<evidence type="ECO:0000313" key="4">
    <source>
        <dbReference type="EMBL" id="KYF49400.1"/>
    </source>
</evidence>
<dbReference type="Gene3D" id="3.40.50.880">
    <property type="match status" value="1"/>
</dbReference>
<dbReference type="GO" id="GO:1903189">
    <property type="term" value="P:glyoxal metabolic process"/>
    <property type="evidence" value="ECO:0007669"/>
    <property type="project" value="TreeGrafter"/>
</dbReference>
<reference evidence="4 5" key="1">
    <citation type="submission" date="2014-02" db="EMBL/GenBank/DDBJ databases">
        <title>The small core and large imbalanced accessory genome model reveals a collaborative survival strategy of Sorangium cellulosum strains in nature.</title>
        <authorList>
            <person name="Han K."/>
            <person name="Peng R."/>
            <person name="Blom J."/>
            <person name="Li Y.-Z."/>
        </authorList>
    </citation>
    <scope>NUCLEOTIDE SEQUENCE [LARGE SCALE GENOMIC DNA]</scope>
    <source>
        <strain evidence="4 5">So0157-18</strain>
    </source>
</reference>
<sequence length="189" mass="19388">MAVFMKAPRALVILAEGAEEMETTIIVDVLRRAEVEVVLAGLDGPGPVRCSRGVRLVPDADLSAVSGDFDVVVLPGGKGGADRLASSPAVGERLHAQAHAGRTVAAICAAPIALAAHGLFQGRTMTCHPSVNDVVSAHGALAASPVVEDGQLVTSQGPGTAMAFALALVERLRGREVAEKVRAPMMLQS</sequence>
<dbReference type="CDD" id="cd03135">
    <property type="entry name" value="GATase1_DJ-1"/>
    <property type="match status" value="1"/>
</dbReference>
<feature type="domain" description="DJ-1/PfpI" evidence="3">
    <location>
        <begin position="9"/>
        <end position="170"/>
    </location>
</feature>
<accession>A0A150P2M1</accession>
<evidence type="ECO:0000256" key="1">
    <source>
        <dbReference type="ARBA" id="ARBA00004496"/>
    </source>
</evidence>
<organism evidence="4 5">
    <name type="scientific">Sorangium cellulosum</name>
    <name type="common">Polyangium cellulosum</name>
    <dbReference type="NCBI Taxonomy" id="56"/>
    <lineage>
        <taxon>Bacteria</taxon>
        <taxon>Pseudomonadati</taxon>
        <taxon>Myxococcota</taxon>
        <taxon>Polyangia</taxon>
        <taxon>Polyangiales</taxon>
        <taxon>Polyangiaceae</taxon>
        <taxon>Sorangium</taxon>
    </lineage>
</organism>
<evidence type="ECO:0000256" key="2">
    <source>
        <dbReference type="ARBA" id="ARBA00022490"/>
    </source>
</evidence>
<keyword evidence="2" id="KW-0963">Cytoplasm</keyword>
<dbReference type="PANTHER" id="PTHR48094:SF12">
    <property type="entry name" value="PARKINSON DISEASE PROTEIN 7 HOMOLOG"/>
    <property type="match status" value="1"/>
</dbReference>
<dbReference type="FunFam" id="3.40.50.880:FF:000022">
    <property type="entry name" value="protein deglycase DJ-1"/>
    <property type="match status" value="1"/>
</dbReference>
<dbReference type="InterPro" id="IPR006287">
    <property type="entry name" value="DJ-1"/>
</dbReference>
<protein>
    <recommendedName>
        <fullName evidence="3">DJ-1/PfpI domain-containing protein</fullName>
    </recommendedName>
</protein>
<dbReference type="InterPro" id="IPR029062">
    <property type="entry name" value="Class_I_gatase-like"/>
</dbReference>
<dbReference type="GO" id="GO:0023051">
    <property type="term" value="P:regulation of signaling"/>
    <property type="evidence" value="ECO:0007669"/>
    <property type="project" value="UniProtKB-ARBA"/>
</dbReference>
<comment type="caution">
    <text evidence="4">The sequence shown here is derived from an EMBL/GenBank/DDBJ whole genome shotgun (WGS) entry which is preliminary data.</text>
</comment>